<dbReference type="EMBL" id="LHPF02000019">
    <property type="protein sequence ID" value="PSC70520.1"/>
    <property type="molecule type" value="Genomic_DNA"/>
</dbReference>
<dbReference type="Gene3D" id="3.40.50.11350">
    <property type="match status" value="1"/>
</dbReference>
<keyword evidence="2" id="KW-1185">Reference proteome</keyword>
<dbReference type="OrthoDB" id="20368at2759"/>
<dbReference type="CDD" id="cd11296">
    <property type="entry name" value="O-FucT_like"/>
    <property type="match status" value="1"/>
</dbReference>
<dbReference type="AlphaFoldDB" id="A0A2P6V8V5"/>
<comment type="caution">
    <text evidence="1">The sequence shown here is derived from an EMBL/GenBank/DDBJ whole genome shotgun (WGS) entry which is preliminary data.</text>
</comment>
<organism evidence="1 2">
    <name type="scientific">Micractinium conductrix</name>
    <dbReference type="NCBI Taxonomy" id="554055"/>
    <lineage>
        <taxon>Eukaryota</taxon>
        <taxon>Viridiplantae</taxon>
        <taxon>Chlorophyta</taxon>
        <taxon>core chlorophytes</taxon>
        <taxon>Trebouxiophyceae</taxon>
        <taxon>Chlorellales</taxon>
        <taxon>Chlorellaceae</taxon>
        <taxon>Chlorella clade</taxon>
        <taxon>Micractinium</taxon>
    </lineage>
</organism>
<sequence>MTPAWQHYDSVGRAEGRVASPLRLRLRYTTAGGLTNQLLAHLPTFVIARELGAEVVVPPAVSRPGFFRGNKEWRWESAETLLDLDKMKAYWAPRGLVVHKTPELTVAQSEEYPRLIQRNDPPTALYGNGSCLMMKMPTPGNDLGTIVQRTRQAALAAAEEQLRSSGATPECINLDSGNSFLRVAVFSTQSLALSTLQGFFFNATLVSLAEEIKQALGESFNGVHLRLEDDAAGWNERFGGAAGVVQAYVRAVQAVGFTNASTVYAASGLLFNGTSPEFERIITSLQAAGVARQIVYKEALVGPERLQGLHSEQLALLDVLVLTGSGAFVGHPQSTISVMAEQLRICAGFPPQTNQFLDIPLSEGNQQRFERFVRLAADYMPTGIARR</sequence>
<name>A0A2P6V8V5_9CHLO</name>
<evidence type="ECO:0000313" key="2">
    <source>
        <dbReference type="Proteomes" id="UP000239649"/>
    </source>
</evidence>
<gene>
    <name evidence="1" type="ORF">C2E20_6058</name>
</gene>
<proteinExistence type="predicted"/>
<evidence type="ECO:0000313" key="1">
    <source>
        <dbReference type="EMBL" id="PSC70520.1"/>
    </source>
</evidence>
<accession>A0A2P6V8V5</accession>
<reference evidence="1 2" key="1">
    <citation type="journal article" date="2018" name="Plant J.">
        <title>Genome sequences of Chlorella sorokiniana UTEX 1602 and Micractinium conductrix SAG 241.80: implications to maltose excretion by a green alga.</title>
        <authorList>
            <person name="Arriola M.B."/>
            <person name="Velmurugan N."/>
            <person name="Zhang Y."/>
            <person name="Plunkett M.H."/>
            <person name="Hondzo H."/>
            <person name="Barney B.M."/>
        </authorList>
    </citation>
    <scope>NUCLEOTIDE SEQUENCE [LARGE SCALE GENOMIC DNA]</scope>
    <source>
        <strain evidence="1 2">SAG 241.80</strain>
    </source>
</reference>
<protein>
    <submittedName>
        <fullName evidence="1">Axi 1</fullName>
    </submittedName>
</protein>
<dbReference type="Proteomes" id="UP000239649">
    <property type="component" value="Unassembled WGS sequence"/>
</dbReference>